<dbReference type="InterPro" id="IPR044673">
    <property type="entry name" value="DCL-like"/>
</dbReference>
<gene>
    <name evidence="2" type="ORF">STAS_02825</name>
</gene>
<reference evidence="3" key="1">
    <citation type="journal article" date="2019" name="Curr. Biol.">
        <title>Genome Sequence of Striga asiatica Provides Insight into the Evolution of Plant Parasitism.</title>
        <authorList>
            <person name="Yoshida S."/>
            <person name="Kim S."/>
            <person name="Wafula E.K."/>
            <person name="Tanskanen J."/>
            <person name="Kim Y.M."/>
            <person name="Honaas L."/>
            <person name="Yang Z."/>
            <person name="Spallek T."/>
            <person name="Conn C.E."/>
            <person name="Ichihashi Y."/>
            <person name="Cheong K."/>
            <person name="Cui S."/>
            <person name="Der J.P."/>
            <person name="Gundlach H."/>
            <person name="Jiao Y."/>
            <person name="Hori C."/>
            <person name="Ishida J.K."/>
            <person name="Kasahara H."/>
            <person name="Kiba T."/>
            <person name="Kim M.S."/>
            <person name="Koo N."/>
            <person name="Laohavisit A."/>
            <person name="Lee Y.H."/>
            <person name="Lumba S."/>
            <person name="McCourt P."/>
            <person name="Mortimer J.C."/>
            <person name="Mutuku J.M."/>
            <person name="Nomura T."/>
            <person name="Sasaki-Sekimoto Y."/>
            <person name="Seto Y."/>
            <person name="Wang Y."/>
            <person name="Wakatake T."/>
            <person name="Sakakibara H."/>
            <person name="Demura T."/>
            <person name="Yamaguchi S."/>
            <person name="Yoneyama K."/>
            <person name="Manabe R.I."/>
            <person name="Nelson D.C."/>
            <person name="Schulman A.H."/>
            <person name="Timko M.P."/>
            <person name="dePamphilis C.W."/>
            <person name="Choi D."/>
            <person name="Shirasu K."/>
        </authorList>
    </citation>
    <scope>NUCLEOTIDE SEQUENCE [LARGE SCALE GENOMIC DNA]</scope>
    <source>
        <strain evidence="3">cv. UVA1</strain>
    </source>
</reference>
<dbReference type="GO" id="GO:0009658">
    <property type="term" value="P:chloroplast organization"/>
    <property type="evidence" value="ECO:0007669"/>
    <property type="project" value="TreeGrafter"/>
</dbReference>
<proteinExistence type="predicted"/>
<evidence type="ECO:0000256" key="1">
    <source>
        <dbReference type="SAM" id="MobiDB-lite"/>
    </source>
</evidence>
<comment type="caution">
    <text evidence="2">The sequence shown here is derived from an EMBL/GenBank/DDBJ whole genome shotgun (WGS) entry which is preliminary data.</text>
</comment>
<keyword evidence="3" id="KW-1185">Reference proteome</keyword>
<dbReference type="PANTHER" id="PTHR33415:SF12">
    <property type="entry name" value="PROTEIN EMBRYO DEFECTIVE 514"/>
    <property type="match status" value="1"/>
</dbReference>
<evidence type="ECO:0000313" key="3">
    <source>
        <dbReference type="Proteomes" id="UP000325081"/>
    </source>
</evidence>
<dbReference type="Pfam" id="PF11523">
    <property type="entry name" value="DUF3223"/>
    <property type="match status" value="1"/>
</dbReference>
<organism evidence="2 3">
    <name type="scientific">Striga asiatica</name>
    <name type="common">Asiatic witchweed</name>
    <name type="synonym">Buchnera asiatica</name>
    <dbReference type="NCBI Taxonomy" id="4170"/>
    <lineage>
        <taxon>Eukaryota</taxon>
        <taxon>Viridiplantae</taxon>
        <taxon>Streptophyta</taxon>
        <taxon>Embryophyta</taxon>
        <taxon>Tracheophyta</taxon>
        <taxon>Spermatophyta</taxon>
        <taxon>Magnoliopsida</taxon>
        <taxon>eudicotyledons</taxon>
        <taxon>Gunneridae</taxon>
        <taxon>Pentapetalae</taxon>
        <taxon>asterids</taxon>
        <taxon>lamiids</taxon>
        <taxon>Lamiales</taxon>
        <taxon>Orobanchaceae</taxon>
        <taxon>Buchnereae</taxon>
        <taxon>Striga</taxon>
    </lineage>
</organism>
<name>A0A5A7P327_STRAF</name>
<dbReference type="GO" id="GO:1901259">
    <property type="term" value="P:chloroplast rRNA processing"/>
    <property type="evidence" value="ECO:0007669"/>
    <property type="project" value="TreeGrafter"/>
</dbReference>
<dbReference type="AlphaFoldDB" id="A0A5A7P327"/>
<dbReference type="GO" id="GO:0009507">
    <property type="term" value="C:chloroplast"/>
    <property type="evidence" value="ECO:0007669"/>
    <property type="project" value="TreeGrafter"/>
</dbReference>
<dbReference type="GO" id="GO:0017126">
    <property type="term" value="P:nucleologenesis"/>
    <property type="evidence" value="ECO:0007669"/>
    <property type="project" value="TreeGrafter"/>
</dbReference>
<protein>
    <submittedName>
        <fullName evidence="2">Uncharacterized protein</fullName>
    </submittedName>
</protein>
<dbReference type="EMBL" id="BKCP01001558">
    <property type="protein sequence ID" value="GER27142.1"/>
    <property type="molecule type" value="Genomic_DNA"/>
</dbReference>
<feature type="compositionally biased region" description="Basic and acidic residues" evidence="1">
    <location>
        <begin position="58"/>
        <end position="85"/>
    </location>
</feature>
<sequence>MKKKRRNRGVVSLGFKFTARTTSLMADESAPQVPTEHEPKPEAAADTVVPAEENFEDGGSKRAREEEVEPDEKGEKKAKIEDAKTVESSGDGNGKMEKDVKGLGRATVGPKTFGSSVEIFDYFYKLLHAWPTNLNINKYEHIMLLELLQKGHTDAERKIGKGIEAFQVRFHPQFKSRCFFLTKEDGSTDDFSFRKCVDHILPLPENMQIKNDTNKALRGKGGKRKK</sequence>
<dbReference type="OrthoDB" id="409625at2759"/>
<dbReference type="FunFam" id="3.10.450.40:FF:000016">
    <property type="entry name" value="Predicted protein"/>
    <property type="match status" value="1"/>
</dbReference>
<dbReference type="Proteomes" id="UP000325081">
    <property type="component" value="Unassembled WGS sequence"/>
</dbReference>
<dbReference type="GO" id="GO:0005634">
    <property type="term" value="C:nucleus"/>
    <property type="evidence" value="ECO:0007669"/>
    <property type="project" value="TreeGrafter"/>
</dbReference>
<dbReference type="PANTHER" id="PTHR33415">
    <property type="entry name" value="PROTEIN EMBRYO DEFECTIVE 514"/>
    <property type="match status" value="1"/>
</dbReference>
<evidence type="ECO:0000313" key="2">
    <source>
        <dbReference type="EMBL" id="GER27142.1"/>
    </source>
</evidence>
<accession>A0A5A7P327</accession>
<feature type="region of interest" description="Disordered" evidence="1">
    <location>
        <begin position="20"/>
        <end position="99"/>
    </location>
</feature>
<dbReference type="Gene3D" id="3.10.450.40">
    <property type="match status" value="1"/>
</dbReference>